<dbReference type="SUPFAM" id="SSF160975">
    <property type="entry name" value="AF1531-like"/>
    <property type="match status" value="1"/>
</dbReference>
<evidence type="ECO:0000313" key="2">
    <source>
        <dbReference type="Proteomes" id="UP001042704"/>
    </source>
</evidence>
<accession>A0A8A3S4R9</accession>
<sequence length="187" mass="21718">MKAEKKEIYAVVVDVLLQGRVEDQRRGFKREPVVQAVGTGQFKILELIPKRGADIQIHDSVYIGENERDKVERVKRRISYTDLTNTARVELPFAIEAIVKEDEARFVDFFNKAVPITPKLHMFHLLPGIGKKLMWELVEGRNKKPYESFEDIAQRIKSIPNPTKLIVGRVMEELEDPEIKYRLFTAR</sequence>
<organism evidence="1 2">
    <name type="scientific">Methanofollis aquaemaris</name>
    <dbReference type="NCBI Taxonomy" id="126734"/>
    <lineage>
        <taxon>Archaea</taxon>
        <taxon>Methanobacteriati</taxon>
        <taxon>Methanobacteriota</taxon>
        <taxon>Stenosarchaea group</taxon>
        <taxon>Methanomicrobia</taxon>
        <taxon>Methanomicrobiales</taxon>
        <taxon>Methanomicrobiaceae</taxon>
        <taxon>Methanofollis</taxon>
    </lineage>
</organism>
<dbReference type="Gene3D" id="2.40.50.140">
    <property type="entry name" value="Nucleic acid-binding proteins"/>
    <property type="match status" value="1"/>
</dbReference>
<evidence type="ECO:0000313" key="1">
    <source>
        <dbReference type="EMBL" id="QSZ66731.1"/>
    </source>
</evidence>
<name>A0A8A3S4R9_9EURY</name>
<protein>
    <submittedName>
        <fullName evidence="1">DUF655 domain-containing protein</fullName>
    </submittedName>
</protein>
<dbReference type="KEGG" id="maqe:RJ40_04090"/>
<dbReference type="PANTHER" id="PTHR40734:SF1">
    <property type="entry name" value="DNA-BINDING PROTEIN"/>
    <property type="match status" value="1"/>
</dbReference>
<dbReference type="AlphaFoldDB" id="A0A8A3S4R9"/>
<keyword evidence="2" id="KW-1185">Reference proteome</keyword>
<dbReference type="InterPro" id="IPR012340">
    <property type="entry name" value="NA-bd_OB-fold"/>
</dbReference>
<dbReference type="Proteomes" id="UP001042704">
    <property type="component" value="Chromosome"/>
</dbReference>
<dbReference type="GeneID" id="76423514"/>
<dbReference type="InterPro" id="IPR007003">
    <property type="entry name" value="DUF655"/>
</dbReference>
<dbReference type="PANTHER" id="PTHR40734">
    <property type="entry name" value="TRNA-SPECIFIC ADENOSINE DEAMINASE-RELATED"/>
    <property type="match status" value="1"/>
</dbReference>
<dbReference type="Pfam" id="PF04919">
    <property type="entry name" value="DUF655"/>
    <property type="match status" value="1"/>
</dbReference>
<reference evidence="1" key="1">
    <citation type="journal article" date="2001" name="Int. J. Syst. Evol. Microbiol.">
        <title>Methanofollis aquaemaris sp. nov., a methanogen isolated from an aquaculture fish pond.</title>
        <authorList>
            <person name="Lai M.C."/>
            <person name="Chen S.C."/>
        </authorList>
    </citation>
    <scope>NUCLEOTIDE SEQUENCE</scope>
    <source>
        <strain evidence="1">N2F9704</strain>
    </source>
</reference>
<dbReference type="RefSeq" id="WP_265582096.1">
    <property type="nucleotide sequence ID" value="NZ_CP036172.1"/>
</dbReference>
<proteinExistence type="predicted"/>
<reference evidence="1" key="2">
    <citation type="submission" date="2019-02" db="EMBL/GenBank/DDBJ databases">
        <authorList>
            <person name="Chen S.-C."/>
            <person name="Chien H.-H."/>
            <person name="Lai M.-C."/>
        </authorList>
    </citation>
    <scope>NUCLEOTIDE SEQUENCE</scope>
    <source>
        <strain evidence="1">N2F9704</strain>
    </source>
</reference>
<dbReference type="EMBL" id="CP036172">
    <property type="protein sequence ID" value="QSZ66731.1"/>
    <property type="molecule type" value="Genomic_DNA"/>
</dbReference>
<dbReference type="Gene3D" id="1.10.150.280">
    <property type="entry name" value="AF1531-like domain"/>
    <property type="match status" value="1"/>
</dbReference>
<gene>
    <name evidence="1" type="ORF">RJ40_04090</name>
</gene>